<feature type="compositionally biased region" description="Low complexity" evidence="1">
    <location>
        <begin position="310"/>
        <end position="323"/>
    </location>
</feature>
<sequence>MFIFFRRSFITDYPGSAERPIEIPEDVVDWTKVFSELSDDSDIKVLSMSVTDDSQDLSRTISIGVESPPSREEGGSPEIPLIRKRKAVGVAEASRRPKAARQDTSDPIFSDLSPLSQPKSSHSISVGELGNMEVGSSHVGDVARSSPLTVGVAIIEVVEGTFIVNGLGEEGREFLPRGGGFVEKPYEPPVYDGKDWYVGPSSPTVVCPPGPGNHGRGKGLMTLNALAEAQGRPGFPMSTLMSEIESPYGVLPCLLLHFHCYVRLSSNFRVTDVRLIFIGAGNLNKDLEDMDPKVLAERRAKQNARHAGLVAPTSSVVSPPTSALNAPKTSQANPALTLAQVRPQGSHPGECSAQGAVLINFYLVICP</sequence>
<feature type="region of interest" description="Disordered" evidence="1">
    <location>
        <begin position="90"/>
        <end position="123"/>
    </location>
</feature>
<feature type="region of interest" description="Disordered" evidence="1">
    <location>
        <begin position="299"/>
        <end position="329"/>
    </location>
</feature>
<accession>A0A1R3GAD2</accession>
<proteinExistence type="predicted"/>
<feature type="region of interest" description="Disordered" evidence="1">
    <location>
        <begin position="62"/>
        <end position="81"/>
    </location>
</feature>
<feature type="compositionally biased region" description="Polar residues" evidence="1">
    <location>
        <begin position="113"/>
        <end position="123"/>
    </location>
</feature>
<dbReference type="AlphaFoldDB" id="A0A1R3GAD2"/>
<comment type="caution">
    <text evidence="2">The sequence shown here is derived from an EMBL/GenBank/DDBJ whole genome shotgun (WGS) entry which is preliminary data.</text>
</comment>
<reference evidence="3" key="1">
    <citation type="submission" date="2013-09" db="EMBL/GenBank/DDBJ databases">
        <title>Corchorus olitorius genome sequencing.</title>
        <authorList>
            <person name="Alam M."/>
            <person name="Haque M.S."/>
            <person name="Islam M.S."/>
            <person name="Emdad E.M."/>
            <person name="Islam M.M."/>
            <person name="Ahmed B."/>
            <person name="Halim A."/>
            <person name="Hossen Q.M.M."/>
            <person name="Hossain M.Z."/>
            <person name="Ahmed R."/>
            <person name="Khan M.M."/>
            <person name="Islam R."/>
            <person name="Rashid M.M."/>
            <person name="Khan S.A."/>
            <person name="Rahman M.S."/>
            <person name="Alam M."/>
            <person name="Yahiya A.S."/>
            <person name="Khan M.S."/>
            <person name="Azam M.S."/>
            <person name="Haque T."/>
            <person name="Lashkar M.Z.H."/>
            <person name="Akhand A.I."/>
            <person name="Morshed G."/>
            <person name="Roy S."/>
            <person name="Uddin K.S."/>
            <person name="Rabeya T."/>
            <person name="Hossain A.S."/>
            <person name="Chowdhury A."/>
            <person name="Snigdha A.R."/>
            <person name="Mortoza M.S."/>
            <person name="Matin S.A."/>
            <person name="Hoque S.M.E."/>
            <person name="Islam M.K."/>
            <person name="Roy D.K."/>
            <person name="Haider R."/>
            <person name="Moosa M.M."/>
            <person name="Elias S.M."/>
            <person name="Hasan A.M."/>
            <person name="Jahan S."/>
            <person name="Shafiuddin M."/>
            <person name="Mahmood N."/>
            <person name="Shommy N.S."/>
        </authorList>
    </citation>
    <scope>NUCLEOTIDE SEQUENCE [LARGE SCALE GENOMIC DNA]</scope>
    <source>
        <strain evidence="3">cv. O-4</strain>
    </source>
</reference>
<name>A0A1R3GAD2_9ROSI</name>
<keyword evidence="3" id="KW-1185">Reference proteome</keyword>
<evidence type="ECO:0000256" key="1">
    <source>
        <dbReference type="SAM" id="MobiDB-lite"/>
    </source>
</evidence>
<dbReference type="Proteomes" id="UP000187203">
    <property type="component" value="Unassembled WGS sequence"/>
</dbReference>
<dbReference type="EMBL" id="AWUE01023058">
    <property type="protein sequence ID" value="OMO55052.1"/>
    <property type="molecule type" value="Genomic_DNA"/>
</dbReference>
<dbReference type="OrthoDB" id="1750920at2759"/>
<organism evidence="2 3">
    <name type="scientific">Corchorus olitorius</name>
    <dbReference type="NCBI Taxonomy" id="93759"/>
    <lineage>
        <taxon>Eukaryota</taxon>
        <taxon>Viridiplantae</taxon>
        <taxon>Streptophyta</taxon>
        <taxon>Embryophyta</taxon>
        <taxon>Tracheophyta</taxon>
        <taxon>Spermatophyta</taxon>
        <taxon>Magnoliopsida</taxon>
        <taxon>eudicotyledons</taxon>
        <taxon>Gunneridae</taxon>
        <taxon>Pentapetalae</taxon>
        <taxon>rosids</taxon>
        <taxon>malvids</taxon>
        <taxon>Malvales</taxon>
        <taxon>Malvaceae</taxon>
        <taxon>Grewioideae</taxon>
        <taxon>Apeibeae</taxon>
        <taxon>Corchorus</taxon>
    </lineage>
</organism>
<evidence type="ECO:0000313" key="2">
    <source>
        <dbReference type="EMBL" id="OMO55052.1"/>
    </source>
</evidence>
<protein>
    <submittedName>
        <fullName evidence="2">Uncharacterized protein</fullName>
    </submittedName>
</protein>
<evidence type="ECO:0000313" key="3">
    <source>
        <dbReference type="Proteomes" id="UP000187203"/>
    </source>
</evidence>
<gene>
    <name evidence="2" type="ORF">COLO4_36221</name>
</gene>